<dbReference type="EMBL" id="LK032255">
    <property type="protein sequence ID" value="CDY30577.1"/>
    <property type="molecule type" value="Genomic_DNA"/>
</dbReference>
<keyword evidence="4" id="KW-1185">Reference proteome</keyword>
<name>A0A078GZF0_BRANA</name>
<reference evidence="3 4" key="1">
    <citation type="journal article" date="2014" name="Science">
        <title>Plant genetics. Early allopolyploid evolution in the post-Neolithic Brassica napus oilseed genome.</title>
        <authorList>
            <person name="Chalhoub B."/>
            <person name="Denoeud F."/>
            <person name="Liu S."/>
            <person name="Parkin I.A."/>
            <person name="Tang H."/>
            <person name="Wang X."/>
            <person name="Chiquet J."/>
            <person name="Belcram H."/>
            <person name="Tong C."/>
            <person name="Samans B."/>
            <person name="Correa M."/>
            <person name="Da Silva C."/>
            <person name="Just J."/>
            <person name="Falentin C."/>
            <person name="Koh C.S."/>
            <person name="Le Clainche I."/>
            <person name="Bernard M."/>
            <person name="Bento P."/>
            <person name="Noel B."/>
            <person name="Labadie K."/>
            <person name="Alberti A."/>
            <person name="Charles M."/>
            <person name="Arnaud D."/>
            <person name="Guo H."/>
            <person name="Daviaud C."/>
            <person name="Alamery S."/>
            <person name="Jabbari K."/>
            <person name="Zhao M."/>
            <person name="Edger P.P."/>
            <person name="Chelaifa H."/>
            <person name="Tack D."/>
            <person name="Lassalle G."/>
            <person name="Mestiri I."/>
            <person name="Schnel N."/>
            <person name="Le Paslier M.C."/>
            <person name="Fan G."/>
            <person name="Renault V."/>
            <person name="Bayer P.E."/>
            <person name="Golicz A.A."/>
            <person name="Manoli S."/>
            <person name="Lee T.H."/>
            <person name="Thi V.H."/>
            <person name="Chalabi S."/>
            <person name="Hu Q."/>
            <person name="Fan C."/>
            <person name="Tollenaere R."/>
            <person name="Lu Y."/>
            <person name="Battail C."/>
            <person name="Shen J."/>
            <person name="Sidebottom C.H."/>
            <person name="Wang X."/>
            <person name="Canaguier A."/>
            <person name="Chauveau A."/>
            <person name="Berard A."/>
            <person name="Deniot G."/>
            <person name="Guan M."/>
            <person name="Liu Z."/>
            <person name="Sun F."/>
            <person name="Lim Y.P."/>
            <person name="Lyons E."/>
            <person name="Town C.D."/>
            <person name="Bancroft I."/>
            <person name="Wang X."/>
            <person name="Meng J."/>
            <person name="Ma J."/>
            <person name="Pires J.C."/>
            <person name="King G.J."/>
            <person name="Brunel D."/>
            <person name="Delourme R."/>
            <person name="Renard M."/>
            <person name="Aury J.M."/>
            <person name="Adams K.L."/>
            <person name="Batley J."/>
            <person name="Snowdon R.J."/>
            <person name="Tost J."/>
            <person name="Edwards D."/>
            <person name="Zhou Y."/>
            <person name="Hua W."/>
            <person name="Sharpe A.G."/>
            <person name="Paterson A.H."/>
            <person name="Guan C."/>
            <person name="Wincker P."/>
        </authorList>
    </citation>
    <scope>NUCLEOTIDE SEQUENCE [LARGE SCALE GENOMIC DNA]</scope>
    <source>
        <strain evidence="4">cv. Darmor-bzh</strain>
    </source>
</reference>
<accession>A0A078GZF0</accession>
<evidence type="ECO:0000313" key="2">
    <source>
        <dbReference type="EMBL" id="CAF1959209.1"/>
    </source>
</evidence>
<evidence type="ECO:0000256" key="1">
    <source>
        <dbReference type="SAM" id="MobiDB-lite"/>
    </source>
</evidence>
<sequence>MSCYLTVIHEKMSSIRKCSRKAKKKVMSPSPDPNVYGGSSPNENPMRDHQSALGDATGLDCDQLHMVNFAEDTFRADVEGQDMVDKPGEEAANVGTGSENAKVEAHFSNNEITLILFSHSGHFVY</sequence>
<reference evidence="2" key="3">
    <citation type="submission" date="2021-01" db="EMBL/GenBank/DDBJ databases">
        <authorList>
            <consortium name="Genoscope - CEA"/>
            <person name="William W."/>
        </authorList>
    </citation>
    <scope>NUCLEOTIDE SEQUENCE</scope>
</reference>
<dbReference type="PaxDb" id="3708-A0A078GZF0"/>
<dbReference type="AlphaFoldDB" id="A0A078GZF0"/>
<evidence type="ECO:0000313" key="3">
    <source>
        <dbReference type="EMBL" id="CDY30577.1"/>
    </source>
</evidence>
<dbReference type="Proteomes" id="UP000028999">
    <property type="component" value="Unassembled WGS sequence"/>
</dbReference>
<protein>
    <submittedName>
        <fullName evidence="2">(rape) hypothetical protein</fullName>
    </submittedName>
    <submittedName>
        <fullName evidence="3">BnaC07g04040D protein</fullName>
    </submittedName>
</protein>
<evidence type="ECO:0000313" key="4">
    <source>
        <dbReference type="Proteomes" id="UP000028999"/>
    </source>
</evidence>
<dbReference type="Gramene" id="CDY30577">
    <property type="protein sequence ID" value="CDY30577"/>
    <property type="gene ID" value="GSBRNA2T00045821001"/>
</dbReference>
<feature type="region of interest" description="Disordered" evidence="1">
    <location>
        <begin position="19"/>
        <end position="55"/>
    </location>
</feature>
<dbReference type="EMBL" id="HG994371">
    <property type="protein sequence ID" value="CAF1959209.1"/>
    <property type="molecule type" value="Genomic_DNA"/>
</dbReference>
<organism evidence="3 4">
    <name type="scientific">Brassica napus</name>
    <name type="common">Rape</name>
    <dbReference type="NCBI Taxonomy" id="3708"/>
    <lineage>
        <taxon>Eukaryota</taxon>
        <taxon>Viridiplantae</taxon>
        <taxon>Streptophyta</taxon>
        <taxon>Embryophyta</taxon>
        <taxon>Tracheophyta</taxon>
        <taxon>Spermatophyta</taxon>
        <taxon>Magnoliopsida</taxon>
        <taxon>eudicotyledons</taxon>
        <taxon>Gunneridae</taxon>
        <taxon>Pentapetalae</taxon>
        <taxon>rosids</taxon>
        <taxon>malvids</taxon>
        <taxon>Brassicales</taxon>
        <taxon>Brassicaceae</taxon>
        <taxon>Brassiceae</taxon>
        <taxon>Brassica</taxon>
    </lineage>
</organism>
<reference evidence="3" key="2">
    <citation type="submission" date="2014-06" db="EMBL/GenBank/DDBJ databases">
        <authorList>
            <person name="Genoscope - CEA"/>
        </authorList>
    </citation>
    <scope>NUCLEOTIDE SEQUENCE</scope>
</reference>
<gene>
    <name evidence="3" type="primary">BnaC07g04040D</name>
    <name evidence="2" type="ORF">DARMORV10_C07P09800.1</name>
    <name evidence="3" type="ORF">GSBRNA2T00045821001</name>
</gene>
<dbReference type="Proteomes" id="UP001295469">
    <property type="component" value="Chromosome C07"/>
</dbReference>
<proteinExistence type="predicted"/>